<sequence length="126" mass="13626">MTFNGPIGSHLVSKGPLAPNGLPVPFPSTIPIPIPSNAPIFNHLPGPSNRPVLTNLPLHTSVSVPINPPVPSNIPTQTDRDVLTRLPKSLLYYGQSKWFVFHSKFERYARVQDCSDANAPIALVGV</sequence>
<dbReference type="AlphaFoldDB" id="A0A9D4MD72"/>
<name>A0A9D4MD72_DREPO</name>
<protein>
    <submittedName>
        <fullName evidence="1">Uncharacterized protein</fullName>
    </submittedName>
</protein>
<gene>
    <name evidence="1" type="ORF">DPMN_037778</name>
</gene>
<accession>A0A9D4MD72</accession>
<keyword evidence="2" id="KW-1185">Reference proteome</keyword>
<evidence type="ECO:0000313" key="1">
    <source>
        <dbReference type="EMBL" id="KAH3874533.1"/>
    </source>
</evidence>
<proteinExistence type="predicted"/>
<dbReference type="Proteomes" id="UP000828390">
    <property type="component" value="Unassembled WGS sequence"/>
</dbReference>
<dbReference type="EMBL" id="JAIWYP010000002">
    <property type="protein sequence ID" value="KAH3874533.1"/>
    <property type="molecule type" value="Genomic_DNA"/>
</dbReference>
<organism evidence="1 2">
    <name type="scientific">Dreissena polymorpha</name>
    <name type="common">Zebra mussel</name>
    <name type="synonym">Mytilus polymorpha</name>
    <dbReference type="NCBI Taxonomy" id="45954"/>
    <lineage>
        <taxon>Eukaryota</taxon>
        <taxon>Metazoa</taxon>
        <taxon>Spiralia</taxon>
        <taxon>Lophotrochozoa</taxon>
        <taxon>Mollusca</taxon>
        <taxon>Bivalvia</taxon>
        <taxon>Autobranchia</taxon>
        <taxon>Heteroconchia</taxon>
        <taxon>Euheterodonta</taxon>
        <taxon>Imparidentia</taxon>
        <taxon>Neoheterodontei</taxon>
        <taxon>Myida</taxon>
        <taxon>Dreissenoidea</taxon>
        <taxon>Dreissenidae</taxon>
        <taxon>Dreissena</taxon>
    </lineage>
</organism>
<evidence type="ECO:0000313" key="2">
    <source>
        <dbReference type="Proteomes" id="UP000828390"/>
    </source>
</evidence>
<reference evidence="1" key="2">
    <citation type="submission" date="2020-11" db="EMBL/GenBank/DDBJ databases">
        <authorList>
            <person name="McCartney M.A."/>
            <person name="Auch B."/>
            <person name="Kono T."/>
            <person name="Mallez S."/>
            <person name="Becker A."/>
            <person name="Gohl D.M."/>
            <person name="Silverstein K.A.T."/>
            <person name="Koren S."/>
            <person name="Bechman K.B."/>
            <person name="Herman A."/>
            <person name="Abrahante J.E."/>
            <person name="Garbe J."/>
        </authorList>
    </citation>
    <scope>NUCLEOTIDE SEQUENCE</scope>
    <source>
        <strain evidence="1">Duluth1</strain>
        <tissue evidence="1">Whole animal</tissue>
    </source>
</reference>
<comment type="caution">
    <text evidence="1">The sequence shown here is derived from an EMBL/GenBank/DDBJ whole genome shotgun (WGS) entry which is preliminary data.</text>
</comment>
<reference evidence="1" key="1">
    <citation type="journal article" date="2019" name="bioRxiv">
        <title>The Genome of the Zebra Mussel, Dreissena polymorpha: A Resource for Invasive Species Research.</title>
        <authorList>
            <person name="McCartney M.A."/>
            <person name="Auch B."/>
            <person name="Kono T."/>
            <person name="Mallez S."/>
            <person name="Zhang Y."/>
            <person name="Obille A."/>
            <person name="Becker A."/>
            <person name="Abrahante J.E."/>
            <person name="Garbe J."/>
            <person name="Badalamenti J.P."/>
            <person name="Herman A."/>
            <person name="Mangelson H."/>
            <person name="Liachko I."/>
            <person name="Sullivan S."/>
            <person name="Sone E.D."/>
            <person name="Koren S."/>
            <person name="Silverstein K.A.T."/>
            <person name="Beckman K.B."/>
            <person name="Gohl D.M."/>
        </authorList>
    </citation>
    <scope>NUCLEOTIDE SEQUENCE</scope>
    <source>
        <strain evidence="1">Duluth1</strain>
        <tissue evidence="1">Whole animal</tissue>
    </source>
</reference>